<dbReference type="InterPro" id="IPR001387">
    <property type="entry name" value="Cro/C1-type_HTH"/>
</dbReference>
<dbReference type="CDD" id="cd00093">
    <property type="entry name" value="HTH_XRE"/>
    <property type="match status" value="1"/>
</dbReference>
<dbReference type="RefSeq" id="WP_399653090.1">
    <property type="nucleotide sequence ID" value="NZ_JBITYG010000007.1"/>
</dbReference>
<evidence type="ECO:0000313" key="2">
    <source>
        <dbReference type="EMBL" id="MFI9103695.1"/>
    </source>
</evidence>
<proteinExistence type="predicted"/>
<dbReference type="Proteomes" id="UP001614394">
    <property type="component" value="Unassembled WGS sequence"/>
</dbReference>
<protein>
    <recommendedName>
        <fullName evidence="1">HTH cro/C1-type domain-containing protein</fullName>
    </recommendedName>
</protein>
<dbReference type="EMBL" id="JBITYG010000007">
    <property type="protein sequence ID" value="MFI9103695.1"/>
    <property type="molecule type" value="Genomic_DNA"/>
</dbReference>
<reference evidence="2 3" key="1">
    <citation type="submission" date="2024-10" db="EMBL/GenBank/DDBJ databases">
        <title>The Natural Products Discovery Center: Release of the First 8490 Sequenced Strains for Exploring Actinobacteria Biosynthetic Diversity.</title>
        <authorList>
            <person name="Kalkreuter E."/>
            <person name="Kautsar S.A."/>
            <person name="Yang D."/>
            <person name="Bader C.D."/>
            <person name="Teijaro C.N."/>
            <person name="Fluegel L."/>
            <person name="Davis C.M."/>
            <person name="Simpson J.R."/>
            <person name="Lauterbach L."/>
            <person name="Steele A.D."/>
            <person name="Gui C."/>
            <person name="Meng S."/>
            <person name="Li G."/>
            <person name="Viehrig K."/>
            <person name="Ye F."/>
            <person name="Su P."/>
            <person name="Kiefer A.F."/>
            <person name="Nichols A."/>
            <person name="Cepeda A.J."/>
            <person name="Yan W."/>
            <person name="Fan B."/>
            <person name="Jiang Y."/>
            <person name="Adhikari A."/>
            <person name="Zheng C.-J."/>
            <person name="Schuster L."/>
            <person name="Cowan T.M."/>
            <person name="Smanski M.J."/>
            <person name="Chevrette M.G."/>
            <person name="De Carvalho L.P.S."/>
            <person name="Shen B."/>
        </authorList>
    </citation>
    <scope>NUCLEOTIDE SEQUENCE [LARGE SCALE GENOMIC DNA]</scope>
    <source>
        <strain evidence="2 3">NPDC053399</strain>
    </source>
</reference>
<evidence type="ECO:0000259" key="1">
    <source>
        <dbReference type="PROSITE" id="PS50943"/>
    </source>
</evidence>
<gene>
    <name evidence="2" type="ORF">ACIGXA_24530</name>
</gene>
<name>A0ABW8CEC2_9ACTN</name>
<sequence length="551" mass="59005">MGEARAGEGDDVVRTATARPAVIRWTPWPVRAGWLLRAHRLRHSDSELRRLPGFARAYCKDPRHAGGISPSSLSRWENGLVPVTAGCIRRYEDVLGLAPHRLLLPIQTIARHEGGPAAAAFLRGGDGAPDTDWDRRIDSLLDQVLDGGVLTGADWDGLTRWAAYGGGRVFPGRIRQAVVHRLLEETLVSDGNSWMRRFEALSRLMADPLWGPEAIAVCAGVAEQSEHAGSIEAVCALDGSPHPDAGRTVLRQLTDPTTADSLYGALLAAARKTRKRHFTTEQTRTLVDVVDGLLTGGARMPHPLCTVEAAAVLLHRLPLSAAHTARLTATAADRYPVVRTVVAYGSLADPATASIITGRVVAQLGDDEARPQAAAVLSGIVDDLLHHPVADVRLYAAMLLNASPYGSQAATALAAELRHSATVRSEARAVPVLHALRVLGEPGQRCVVADLTLAGGLPQGVVLAAVHALGHIGGRSPETYWRAVFHQHARAAADATEQHRVLKRLVYGFAMADELDLLTALVEDQVEAAPAQHLSGWWSGLARHVRDSARS</sequence>
<feature type="domain" description="HTH cro/C1-type" evidence="1">
    <location>
        <begin position="67"/>
        <end position="102"/>
    </location>
</feature>
<comment type="caution">
    <text evidence="2">The sequence shown here is derived from an EMBL/GenBank/DDBJ whole genome shotgun (WGS) entry which is preliminary data.</text>
</comment>
<dbReference type="PROSITE" id="PS50943">
    <property type="entry name" value="HTH_CROC1"/>
    <property type="match status" value="1"/>
</dbReference>
<evidence type="ECO:0000313" key="3">
    <source>
        <dbReference type="Proteomes" id="UP001614394"/>
    </source>
</evidence>
<organism evidence="2 3">
    <name type="scientific">Streptomyces fildesensis</name>
    <dbReference type="NCBI Taxonomy" id="375757"/>
    <lineage>
        <taxon>Bacteria</taxon>
        <taxon>Bacillati</taxon>
        <taxon>Actinomycetota</taxon>
        <taxon>Actinomycetes</taxon>
        <taxon>Kitasatosporales</taxon>
        <taxon>Streptomycetaceae</taxon>
        <taxon>Streptomyces</taxon>
    </lineage>
</organism>
<keyword evidence="3" id="KW-1185">Reference proteome</keyword>
<accession>A0ABW8CEC2</accession>